<sequence length="290" mass="33374">MLLAVDFQLVRVRAELQGNIDKMLESREEEIRTVSPRHELDRRSTLSESATVLLPHHAKMNLNETKLAPAESLGLDLANESLDELYFAEEYSPQTSEQSLVLEERNKLARREAYKAVPKEIQFIVKTLYDLVDGLELLTPAEYVLNDFLDKFELPDSPPTRSLSSSSMFLRSDKIARQYGKADISMKQEEADIVAKELKKYLENKIYKQLVELPLTASTPDPSPPKKREHIAFESSMNLTAEMKQKLSRRLDTSEKKSNLKNIGVQTEKQIKDKKRRKELRISESETVFF</sequence>
<dbReference type="EMBL" id="JTDY01007204">
    <property type="protein sequence ID" value="KOB65375.1"/>
    <property type="molecule type" value="Genomic_DNA"/>
</dbReference>
<evidence type="ECO:0000313" key="1">
    <source>
        <dbReference type="EMBL" id="KOB65375.1"/>
    </source>
</evidence>
<protein>
    <submittedName>
        <fullName evidence="1">Type III restriction enzyme, res subunit</fullName>
    </submittedName>
</protein>
<accession>A0A0L7KQI7</accession>
<name>A0A0L7KQI7_OPEBR</name>
<keyword evidence="2" id="KW-1185">Reference proteome</keyword>
<reference evidence="1 2" key="1">
    <citation type="journal article" date="2015" name="Genome Biol. Evol.">
        <title>The genome of winter moth (Operophtera brumata) provides a genomic perspective on sexual dimorphism and phenology.</title>
        <authorList>
            <person name="Derks M.F."/>
            <person name="Smit S."/>
            <person name="Salis L."/>
            <person name="Schijlen E."/>
            <person name="Bossers A."/>
            <person name="Mateman C."/>
            <person name="Pijl A.S."/>
            <person name="de Ridder D."/>
            <person name="Groenen M.A."/>
            <person name="Visser M.E."/>
            <person name="Megens H.J."/>
        </authorList>
    </citation>
    <scope>NUCLEOTIDE SEQUENCE [LARGE SCALE GENOMIC DNA]</scope>
    <source>
        <strain evidence="1">WM2013NL</strain>
        <tissue evidence="1">Head and thorax</tissue>
    </source>
</reference>
<dbReference type="Proteomes" id="UP000037510">
    <property type="component" value="Unassembled WGS sequence"/>
</dbReference>
<feature type="non-terminal residue" evidence="1">
    <location>
        <position position="290"/>
    </location>
</feature>
<gene>
    <name evidence="1" type="ORF">OBRU01_16920</name>
</gene>
<proteinExistence type="predicted"/>
<organism evidence="1 2">
    <name type="scientific">Operophtera brumata</name>
    <name type="common">Winter moth</name>
    <name type="synonym">Phalaena brumata</name>
    <dbReference type="NCBI Taxonomy" id="104452"/>
    <lineage>
        <taxon>Eukaryota</taxon>
        <taxon>Metazoa</taxon>
        <taxon>Ecdysozoa</taxon>
        <taxon>Arthropoda</taxon>
        <taxon>Hexapoda</taxon>
        <taxon>Insecta</taxon>
        <taxon>Pterygota</taxon>
        <taxon>Neoptera</taxon>
        <taxon>Endopterygota</taxon>
        <taxon>Lepidoptera</taxon>
        <taxon>Glossata</taxon>
        <taxon>Ditrysia</taxon>
        <taxon>Geometroidea</taxon>
        <taxon>Geometridae</taxon>
        <taxon>Larentiinae</taxon>
        <taxon>Operophtera</taxon>
    </lineage>
</organism>
<dbReference type="AlphaFoldDB" id="A0A0L7KQI7"/>
<evidence type="ECO:0000313" key="2">
    <source>
        <dbReference type="Proteomes" id="UP000037510"/>
    </source>
</evidence>
<comment type="caution">
    <text evidence="1">The sequence shown here is derived from an EMBL/GenBank/DDBJ whole genome shotgun (WGS) entry which is preliminary data.</text>
</comment>